<dbReference type="Gene3D" id="1.20.1070.10">
    <property type="entry name" value="Rhodopsin 7-helix transmembrane proteins"/>
    <property type="match status" value="1"/>
</dbReference>
<protein>
    <recommendedName>
        <fullName evidence="4">G-protein coupled receptors family 1 profile domain-containing protein</fullName>
    </recommendedName>
</protein>
<keyword evidence="1" id="KW-1133">Transmembrane helix</keyword>
<evidence type="ECO:0000313" key="3">
    <source>
        <dbReference type="Proteomes" id="UP000192578"/>
    </source>
</evidence>
<dbReference type="Proteomes" id="UP000192578">
    <property type="component" value="Unassembled WGS sequence"/>
</dbReference>
<keyword evidence="1" id="KW-0472">Membrane</keyword>
<name>A0A9X6NT52_HYPEX</name>
<evidence type="ECO:0008006" key="4">
    <source>
        <dbReference type="Google" id="ProtNLM"/>
    </source>
</evidence>
<comment type="caution">
    <text evidence="2">The sequence shown here is derived from an EMBL/GenBank/DDBJ whole genome shotgun (WGS) entry which is preliminary data.</text>
</comment>
<accession>A0A9X6NT52</accession>
<proteinExistence type="predicted"/>
<evidence type="ECO:0000313" key="2">
    <source>
        <dbReference type="EMBL" id="OWA55674.1"/>
    </source>
</evidence>
<dbReference type="EMBL" id="MTYJ01001228">
    <property type="protein sequence ID" value="OWA55674.1"/>
    <property type="molecule type" value="Genomic_DNA"/>
</dbReference>
<feature type="transmembrane region" description="Helical" evidence="1">
    <location>
        <begin position="42"/>
        <end position="63"/>
    </location>
</feature>
<dbReference type="AlphaFoldDB" id="A0A9X6NT52"/>
<keyword evidence="3" id="KW-1185">Reference proteome</keyword>
<sequence length="121" mass="13323">NYMTYSNAVAVWYYVSYYIIALSTMLNVSLLAVIYSKKNLRAGAGLLISHLVVVDLLVILVAFPANISQTQNQPVSNFSCAAAQTFTYVLWGAALGWLKLCPVGVEANTMYMPRGFNSDRT</sequence>
<dbReference type="SUPFAM" id="SSF81321">
    <property type="entry name" value="Family A G protein-coupled receptor-like"/>
    <property type="match status" value="1"/>
</dbReference>
<organism evidence="2 3">
    <name type="scientific">Hypsibius exemplaris</name>
    <name type="common">Freshwater tardigrade</name>
    <dbReference type="NCBI Taxonomy" id="2072580"/>
    <lineage>
        <taxon>Eukaryota</taxon>
        <taxon>Metazoa</taxon>
        <taxon>Ecdysozoa</taxon>
        <taxon>Tardigrada</taxon>
        <taxon>Eutardigrada</taxon>
        <taxon>Parachela</taxon>
        <taxon>Hypsibioidea</taxon>
        <taxon>Hypsibiidae</taxon>
        <taxon>Hypsibius</taxon>
    </lineage>
</organism>
<gene>
    <name evidence="2" type="ORF">BV898_20062</name>
</gene>
<evidence type="ECO:0000256" key="1">
    <source>
        <dbReference type="SAM" id="Phobius"/>
    </source>
</evidence>
<feature type="transmembrane region" description="Helical" evidence="1">
    <location>
        <begin position="12"/>
        <end position="35"/>
    </location>
</feature>
<keyword evidence="1" id="KW-0812">Transmembrane</keyword>
<feature type="non-terminal residue" evidence="2">
    <location>
        <position position="1"/>
    </location>
</feature>
<reference evidence="3" key="1">
    <citation type="submission" date="2017-01" db="EMBL/GenBank/DDBJ databases">
        <title>Comparative genomics of anhydrobiosis in the tardigrade Hypsibius dujardini.</title>
        <authorList>
            <person name="Yoshida Y."/>
            <person name="Koutsovoulos G."/>
            <person name="Laetsch D."/>
            <person name="Stevens L."/>
            <person name="Kumar S."/>
            <person name="Horikawa D."/>
            <person name="Ishino K."/>
            <person name="Komine S."/>
            <person name="Tomita M."/>
            <person name="Blaxter M."/>
            <person name="Arakawa K."/>
        </authorList>
    </citation>
    <scope>NUCLEOTIDE SEQUENCE [LARGE SCALE GENOMIC DNA]</scope>
    <source>
        <strain evidence="3">Z151</strain>
    </source>
</reference>